<gene>
    <name evidence="2" type="ORF">GCM10011273_05200</name>
</gene>
<organism evidence="2 3">
    <name type="scientific">Asticcacaulis endophyticus</name>
    <dbReference type="NCBI Taxonomy" id="1395890"/>
    <lineage>
        <taxon>Bacteria</taxon>
        <taxon>Pseudomonadati</taxon>
        <taxon>Pseudomonadota</taxon>
        <taxon>Alphaproteobacteria</taxon>
        <taxon>Caulobacterales</taxon>
        <taxon>Caulobacteraceae</taxon>
        <taxon>Asticcacaulis</taxon>
    </lineage>
</organism>
<proteinExistence type="predicted"/>
<evidence type="ECO:0000313" key="3">
    <source>
        <dbReference type="Proteomes" id="UP000662572"/>
    </source>
</evidence>
<reference evidence="2" key="2">
    <citation type="submission" date="2020-09" db="EMBL/GenBank/DDBJ databases">
        <authorList>
            <person name="Sun Q."/>
            <person name="Kim S."/>
        </authorList>
    </citation>
    <scope>NUCLEOTIDE SEQUENCE</scope>
    <source>
        <strain evidence="2">KCTC 32296</strain>
    </source>
</reference>
<sequence length="180" mass="19812">MDAAMKILRWFIAALVLAYTVWISWPVIQAKVLGQPDEPFVSSRAADDIDYRGGYSMAPVRDPYAPPLAESIQGRTALEAIETDNQPVIWLWASVVALYVIAAFLFANGNLRAAFAYGLGFIADVVLTYLTKGEAGAGIFDKVLEILSGWDPRYVLTLVALGLGFIMAMARLRPVNRRPF</sequence>
<comment type="caution">
    <text evidence="2">The sequence shown here is derived from an EMBL/GenBank/DDBJ whole genome shotgun (WGS) entry which is preliminary data.</text>
</comment>
<feature type="transmembrane region" description="Helical" evidence="1">
    <location>
        <begin position="7"/>
        <end position="28"/>
    </location>
</feature>
<dbReference type="AlphaFoldDB" id="A0A918UNT1"/>
<keyword evidence="1" id="KW-1133">Transmembrane helix</keyword>
<keyword evidence="3" id="KW-1185">Reference proteome</keyword>
<protein>
    <submittedName>
        <fullName evidence="2">Uncharacterized protein</fullName>
    </submittedName>
</protein>
<evidence type="ECO:0000256" key="1">
    <source>
        <dbReference type="SAM" id="Phobius"/>
    </source>
</evidence>
<keyword evidence="1" id="KW-0812">Transmembrane</keyword>
<accession>A0A918UNT1</accession>
<feature type="transmembrane region" description="Helical" evidence="1">
    <location>
        <begin position="152"/>
        <end position="170"/>
    </location>
</feature>
<feature type="transmembrane region" description="Helical" evidence="1">
    <location>
        <begin position="114"/>
        <end position="132"/>
    </location>
</feature>
<dbReference type="Proteomes" id="UP000662572">
    <property type="component" value="Unassembled WGS sequence"/>
</dbReference>
<keyword evidence="1" id="KW-0472">Membrane</keyword>
<reference evidence="2" key="1">
    <citation type="journal article" date="2014" name="Int. J. Syst. Evol. Microbiol.">
        <title>Complete genome sequence of Corynebacterium casei LMG S-19264T (=DSM 44701T), isolated from a smear-ripened cheese.</title>
        <authorList>
            <consortium name="US DOE Joint Genome Institute (JGI-PGF)"/>
            <person name="Walter F."/>
            <person name="Albersmeier A."/>
            <person name="Kalinowski J."/>
            <person name="Ruckert C."/>
        </authorList>
    </citation>
    <scope>NUCLEOTIDE SEQUENCE</scope>
    <source>
        <strain evidence="2">KCTC 32296</strain>
    </source>
</reference>
<evidence type="ECO:0000313" key="2">
    <source>
        <dbReference type="EMBL" id="GGZ23217.1"/>
    </source>
</evidence>
<name>A0A918UNT1_9CAUL</name>
<feature type="transmembrane region" description="Helical" evidence="1">
    <location>
        <begin position="89"/>
        <end position="107"/>
    </location>
</feature>
<dbReference type="EMBL" id="BMZB01000001">
    <property type="protein sequence ID" value="GGZ23217.1"/>
    <property type="molecule type" value="Genomic_DNA"/>
</dbReference>